<evidence type="ECO:0000313" key="2">
    <source>
        <dbReference type="Proteomes" id="UP000225740"/>
    </source>
</evidence>
<keyword evidence="2" id="KW-1185">Reference proteome</keyword>
<sequence>MNRPSISSFPRSFAVAFLLVVIAAILAPPSSIAKELKGLRVIYVGSERADEFVEFLKPHVAVIESVDRDAFKPADAEKFDVVLLDWPQSGSARMERTDTSPLGMRKDWGRPTVLLGSAGLNLACAWQLRGGSGCTCLDPVAYDLKSHPIFESPFPIDRTATIEIDTPSSFQDDMDEKSIEVIPVVDEHEKNWKAGWCTYSTAFDVYPDVEFFCGGVNHKTPTAAAIWRQGNLMHFGFEQSPAEMNDTGNRMLLNAIAYISNFSEDRPIAITPSVFVGPRARPRSTVASWLKNPDRASWVERMVTPELWQTIESQGNADAMAAWAESQTPYLTTDPESKLTIDEDLLEIQMGFDDPRFLESTIEGLSADDKDTVDRAARLLARYVPDGPSSGTADDWQEWHKENKPYLFATDFGHYRWYVDPLAKKRATPTLQLRGADRMDRN</sequence>
<gene>
    <name evidence="1" type="ORF">CEE69_11905</name>
</gene>
<dbReference type="AlphaFoldDB" id="A0A2G1W7U7"/>
<reference evidence="1 2" key="1">
    <citation type="submission" date="2017-06" db="EMBL/GenBank/DDBJ databases">
        <title>Description of Rhodopirellula bahusiensis sp. nov.</title>
        <authorList>
            <person name="Kizina J."/>
            <person name="Harder J."/>
        </authorList>
    </citation>
    <scope>NUCLEOTIDE SEQUENCE [LARGE SCALE GENOMIC DNA]</scope>
    <source>
        <strain evidence="1 2">SWK21</strain>
    </source>
</reference>
<dbReference type="EMBL" id="NIZW01000008">
    <property type="protein sequence ID" value="PHQ35115.1"/>
    <property type="molecule type" value="Genomic_DNA"/>
</dbReference>
<comment type="caution">
    <text evidence="1">The sequence shown here is derived from an EMBL/GenBank/DDBJ whole genome shotgun (WGS) entry which is preliminary data.</text>
</comment>
<organism evidence="1 2">
    <name type="scientific">Rhodopirellula bahusiensis</name>
    <dbReference type="NCBI Taxonomy" id="2014065"/>
    <lineage>
        <taxon>Bacteria</taxon>
        <taxon>Pseudomonadati</taxon>
        <taxon>Planctomycetota</taxon>
        <taxon>Planctomycetia</taxon>
        <taxon>Pirellulales</taxon>
        <taxon>Pirellulaceae</taxon>
        <taxon>Rhodopirellula</taxon>
    </lineage>
</organism>
<dbReference type="OrthoDB" id="243450at2"/>
<proteinExistence type="predicted"/>
<evidence type="ECO:0000313" key="1">
    <source>
        <dbReference type="EMBL" id="PHQ35115.1"/>
    </source>
</evidence>
<dbReference type="Proteomes" id="UP000225740">
    <property type="component" value="Unassembled WGS sequence"/>
</dbReference>
<name>A0A2G1W7U7_9BACT</name>
<dbReference type="GeneID" id="90608843"/>
<accession>A0A2G1W7U7</accession>
<dbReference type="RefSeq" id="WP_099260875.1">
    <property type="nucleotide sequence ID" value="NZ_NIZW01000008.1"/>
</dbReference>
<protein>
    <submittedName>
        <fullName evidence="1">Uncharacterized protein</fullName>
    </submittedName>
</protein>